<dbReference type="OrthoDB" id="1119824at2"/>
<dbReference type="EMBL" id="QFRJ01000033">
    <property type="protein sequence ID" value="PWH81193.1"/>
    <property type="molecule type" value="Genomic_DNA"/>
</dbReference>
<dbReference type="Proteomes" id="UP000245370">
    <property type="component" value="Unassembled WGS sequence"/>
</dbReference>
<name>A0A2U2X094_9FLAO</name>
<evidence type="ECO:0000313" key="1">
    <source>
        <dbReference type="EMBL" id="PWH81193.1"/>
    </source>
</evidence>
<dbReference type="AlphaFoldDB" id="A0A2U2X094"/>
<sequence length="126" mass="14745">MNSSLISHVLPEELIKYFDIKEVLVLCDIKTKKEILSVDLEEKNSLPFGYDISSYQSKGFISIKTIQDFPLRGKAVYLNIRRRRWRHKETLEEIKSDYSFIAQGAKLTQELADFLKGTGRDPRRYD</sequence>
<comment type="caution">
    <text evidence="1">The sequence shown here is derived from an EMBL/GenBank/DDBJ whole genome shotgun (WGS) entry which is preliminary data.</text>
</comment>
<dbReference type="RefSeq" id="WP_109360856.1">
    <property type="nucleotide sequence ID" value="NZ_QFRJ01000033.1"/>
</dbReference>
<evidence type="ECO:0000313" key="2">
    <source>
        <dbReference type="Proteomes" id="UP000245370"/>
    </source>
</evidence>
<organism evidence="1 2">
    <name type="scientific">Brumimicrobium oceani</name>
    <dbReference type="NCBI Taxonomy" id="2100725"/>
    <lineage>
        <taxon>Bacteria</taxon>
        <taxon>Pseudomonadati</taxon>
        <taxon>Bacteroidota</taxon>
        <taxon>Flavobacteriia</taxon>
        <taxon>Flavobacteriales</taxon>
        <taxon>Crocinitomicaceae</taxon>
        <taxon>Brumimicrobium</taxon>
    </lineage>
</organism>
<gene>
    <name evidence="1" type="ORF">DIT68_16150</name>
</gene>
<protein>
    <recommendedName>
        <fullName evidence="3">Transposase</fullName>
    </recommendedName>
</protein>
<reference evidence="1 2" key="2">
    <citation type="submission" date="2018-05" db="EMBL/GenBank/DDBJ databases">
        <authorList>
            <person name="Lanie J.A."/>
            <person name="Ng W.-L."/>
            <person name="Kazmierczak K.M."/>
            <person name="Andrzejewski T.M."/>
            <person name="Davidsen T.M."/>
            <person name="Wayne K.J."/>
            <person name="Tettelin H."/>
            <person name="Glass J.I."/>
            <person name="Rusch D."/>
            <person name="Podicherti R."/>
            <person name="Tsui H.-C.T."/>
            <person name="Winkler M.E."/>
        </authorList>
    </citation>
    <scope>NUCLEOTIDE SEQUENCE [LARGE SCALE GENOMIC DNA]</scope>
    <source>
        <strain evidence="1 2">C305</strain>
    </source>
</reference>
<proteinExistence type="predicted"/>
<reference evidence="1 2" key="1">
    <citation type="submission" date="2018-05" db="EMBL/GenBank/DDBJ databases">
        <title>Brumimicrobium oceani sp. nov., isolated from coastal sediment.</title>
        <authorList>
            <person name="Kou Y."/>
        </authorList>
    </citation>
    <scope>NUCLEOTIDE SEQUENCE [LARGE SCALE GENOMIC DNA]</scope>
    <source>
        <strain evidence="1 2">C305</strain>
    </source>
</reference>
<accession>A0A2U2X094</accession>
<keyword evidence="2" id="KW-1185">Reference proteome</keyword>
<evidence type="ECO:0008006" key="3">
    <source>
        <dbReference type="Google" id="ProtNLM"/>
    </source>
</evidence>